<reference evidence="7" key="1">
    <citation type="journal article" date="2019" name="Int. J. Syst. Evol. Microbiol.">
        <title>The Global Catalogue of Microorganisms (GCM) 10K type strain sequencing project: providing services to taxonomists for standard genome sequencing and annotation.</title>
        <authorList>
            <consortium name="The Broad Institute Genomics Platform"/>
            <consortium name="The Broad Institute Genome Sequencing Center for Infectious Disease"/>
            <person name="Wu L."/>
            <person name="Ma J."/>
        </authorList>
    </citation>
    <scope>NUCLEOTIDE SEQUENCE [LARGE SCALE GENOMIC DNA]</scope>
    <source>
        <strain evidence="7">JCM 4738</strain>
    </source>
</reference>
<accession>A0ABQ3EYZ0</accession>
<proteinExistence type="inferred from homology"/>
<evidence type="ECO:0000313" key="7">
    <source>
        <dbReference type="Proteomes" id="UP000642673"/>
    </source>
</evidence>
<feature type="region of interest" description="Disordered" evidence="4">
    <location>
        <begin position="196"/>
        <end position="217"/>
    </location>
</feature>
<dbReference type="PANTHER" id="PTHR30126">
    <property type="entry name" value="HTH-TYPE TRANSCRIPTIONAL REGULATOR"/>
    <property type="match status" value="1"/>
</dbReference>
<keyword evidence="2" id="KW-0805">Transcription regulation</keyword>
<sequence length="217" mass="23131">MPALSRLAAGGMDIKTSVGVSYELLDHLSDGFLDLVVPTIRPRRRGLEATPLADEELILAASPAMAQELFPLGVTGADVDLVAKAPLIAYAETLPLIRQYWKDVFDATPTTAPSVVVPDLRAVMSAVISSAGISVLPRCPCSAALSSQARVTLLEPELPTVNTLHLVVRSGALADYRLSQVHSQLLRSARMCSRATPTRARPCPQDRCGPAAPRSKQ</sequence>
<evidence type="ECO:0000256" key="4">
    <source>
        <dbReference type="SAM" id="MobiDB-lite"/>
    </source>
</evidence>
<keyword evidence="7" id="KW-1185">Reference proteome</keyword>
<evidence type="ECO:0000256" key="1">
    <source>
        <dbReference type="ARBA" id="ARBA00009437"/>
    </source>
</evidence>
<keyword evidence="3" id="KW-0804">Transcription</keyword>
<protein>
    <recommendedName>
        <fullName evidence="5">LysR substrate-binding domain-containing protein</fullName>
    </recommendedName>
</protein>
<dbReference type="CDD" id="cd05466">
    <property type="entry name" value="PBP2_LTTR_substrate"/>
    <property type="match status" value="1"/>
</dbReference>
<feature type="domain" description="LysR substrate-binding" evidence="5">
    <location>
        <begin position="4"/>
        <end position="187"/>
    </location>
</feature>
<dbReference type="Pfam" id="PF03466">
    <property type="entry name" value="LysR_substrate"/>
    <property type="match status" value="1"/>
</dbReference>
<evidence type="ECO:0000256" key="2">
    <source>
        <dbReference type="ARBA" id="ARBA00023015"/>
    </source>
</evidence>
<dbReference type="SUPFAM" id="SSF53850">
    <property type="entry name" value="Periplasmic binding protein-like II"/>
    <property type="match status" value="1"/>
</dbReference>
<comment type="similarity">
    <text evidence="1">Belongs to the LysR transcriptional regulatory family.</text>
</comment>
<dbReference type="InterPro" id="IPR005119">
    <property type="entry name" value="LysR_subst-bd"/>
</dbReference>
<dbReference type="Proteomes" id="UP000642673">
    <property type="component" value="Unassembled WGS sequence"/>
</dbReference>
<evidence type="ECO:0000259" key="5">
    <source>
        <dbReference type="Pfam" id="PF03466"/>
    </source>
</evidence>
<dbReference type="PANTHER" id="PTHR30126:SF39">
    <property type="entry name" value="HTH-TYPE TRANSCRIPTIONAL REGULATOR CYSL"/>
    <property type="match status" value="1"/>
</dbReference>
<dbReference type="Gene3D" id="3.40.190.10">
    <property type="entry name" value="Periplasmic binding protein-like II"/>
    <property type="match status" value="2"/>
</dbReference>
<evidence type="ECO:0000256" key="3">
    <source>
        <dbReference type="ARBA" id="ARBA00023163"/>
    </source>
</evidence>
<organism evidence="6 7">
    <name type="scientific">Streptomyces cirratus</name>
    <dbReference type="NCBI Taxonomy" id="68187"/>
    <lineage>
        <taxon>Bacteria</taxon>
        <taxon>Bacillati</taxon>
        <taxon>Actinomycetota</taxon>
        <taxon>Actinomycetes</taxon>
        <taxon>Kitasatosporales</taxon>
        <taxon>Streptomycetaceae</taxon>
        <taxon>Streptomyces</taxon>
    </lineage>
</organism>
<evidence type="ECO:0000313" key="6">
    <source>
        <dbReference type="EMBL" id="GHB75402.1"/>
    </source>
</evidence>
<comment type="caution">
    <text evidence="6">The sequence shown here is derived from an EMBL/GenBank/DDBJ whole genome shotgun (WGS) entry which is preliminary data.</text>
</comment>
<gene>
    <name evidence="6" type="ORF">GCM10010347_52210</name>
</gene>
<name>A0ABQ3EYZ0_9ACTN</name>
<dbReference type="EMBL" id="BMVP01000013">
    <property type="protein sequence ID" value="GHB75402.1"/>
    <property type="molecule type" value="Genomic_DNA"/>
</dbReference>